<evidence type="ECO:0000313" key="3">
    <source>
        <dbReference type="Proteomes" id="UP001159042"/>
    </source>
</evidence>
<keyword evidence="1" id="KW-1133">Transmembrane helix</keyword>
<protein>
    <submittedName>
        <fullName evidence="2">Uncharacterized protein</fullName>
    </submittedName>
</protein>
<evidence type="ECO:0000313" key="2">
    <source>
        <dbReference type="EMBL" id="KAJ8922546.1"/>
    </source>
</evidence>
<gene>
    <name evidence="2" type="ORF">NQ315_007576</name>
</gene>
<reference evidence="2 3" key="1">
    <citation type="journal article" date="2023" name="Insect Mol. Biol.">
        <title>Genome sequencing provides insights into the evolution of gene families encoding plant cell wall-degrading enzymes in longhorned beetles.</title>
        <authorList>
            <person name="Shin N.R."/>
            <person name="Okamura Y."/>
            <person name="Kirsch R."/>
            <person name="Pauchet Y."/>
        </authorList>
    </citation>
    <scope>NUCLEOTIDE SEQUENCE [LARGE SCALE GENOMIC DNA]</scope>
    <source>
        <strain evidence="2">EAD_L_NR</strain>
    </source>
</reference>
<sequence length="77" mass="8694">MNAEGLYALTFIILICFTENVAGGRVVYKNNVYIIDQENLSASRKPRGRRLFNVKHNCDIGQTFSSDLQIITENPAM</sequence>
<feature type="transmembrane region" description="Helical" evidence="1">
    <location>
        <begin position="6"/>
        <end position="28"/>
    </location>
</feature>
<name>A0AAV8W7J8_9CUCU</name>
<keyword evidence="1" id="KW-0812">Transmembrane</keyword>
<dbReference type="AlphaFoldDB" id="A0AAV8W7J8"/>
<keyword evidence="1" id="KW-0472">Membrane</keyword>
<organism evidence="2 3">
    <name type="scientific">Exocentrus adspersus</name>
    <dbReference type="NCBI Taxonomy" id="1586481"/>
    <lineage>
        <taxon>Eukaryota</taxon>
        <taxon>Metazoa</taxon>
        <taxon>Ecdysozoa</taxon>
        <taxon>Arthropoda</taxon>
        <taxon>Hexapoda</taxon>
        <taxon>Insecta</taxon>
        <taxon>Pterygota</taxon>
        <taxon>Neoptera</taxon>
        <taxon>Endopterygota</taxon>
        <taxon>Coleoptera</taxon>
        <taxon>Polyphaga</taxon>
        <taxon>Cucujiformia</taxon>
        <taxon>Chrysomeloidea</taxon>
        <taxon>Cerambycidae</taxon>
        <taxon>Lamiinae</taxon>
        <taxon>Acanthocinini</taxon>
        <taxon>Exocentrus</taxon>
    </lineage>
</organism>
<keyword evidence="3" id="KW-1185">Reference proteome</keyword>
<comment type="caution">
    <text evidence="2">The sequence shown here is derived from an EMBL/GenBank/DDBJ whole genome shotgun (WGS) entry which is preliminary data.</text>
</comment>
<dbReference type="EMBL" id="JANEYG010000006">
    <property type="protein sequence ID" value="KAJ8922546.1"/>
    <property type="molecule type" value="Genomic_DNA"/>
</dbReference>
<evidence type="ECO:0000256" key="1">
    <source>
        <dbReference type="SAM" id="Phobius"/>
    </source>
</evidence>
<proteinExistence type="predicted"/>
<accession>A0AAV8W7J8</accession>
<dbReference type="Proteomes" id="UP001159042">
    <property type="component" value="Unassembled WGS sequence"/>
</dbReference>